<evidence type="ECO:0000313" key="2">
    <source>
        <dbReference type="Proteomes" id="UP000484381"/>
    </source>
</evidence>
<sequence>MTDKINPKPETLSNSARWALERLAEVRYGRQTPALGWSVTRELISAGMVAYAANGRGGISITAAGKDFVRNRKQD</sequence>
<name>A0A7X1TKJ2_9BURK</name>
<dbReference type="AlphaFoldDB" id="A0A7X1TKJ2"/>
<protein>
    <submittedName>
        <fullName evidence="1">Uncharacterized protein</fullName>
    </submittedName>
</protein>
<dbReference type="EMBL" id="WHNP01000078">
    <property type="protein sequence ID" value="MPW22767.1"/>
    <property type="molecule type" value="Genomic_DNA"/>
</dbReference>
<evidence type="ECO:0000313" key="1">
    <source>
        <dbReference type="EMBL" id="MPW22767.1"/>
    </source>
</evidence>
<dbReference type="RefSeq" id="WP_152767377.1">
    <property type="nucleotide sequence ID" value="NZ_WHNP01000078.1"/>
</dbReference>
<comment type="caution">
    <text evidence="1">The sequence shown here is derived from an EMBL/GenBank/DDBJ whole genome shotgun (WGS) entry which is preliminary data.</text>
</comment>
<dbReference type="Proteomes" id="UP000484381">
    <property type="component" value="Unassembled WGS sequence"/>
</dbReference>
<keyword evidence="2" id="KW-1185">Reference proteome</keyword>
<gene>
    <name evidence="1" type="ORF">GCT13_39690</name>
</gene>
<organism evidence="1 2">
    <name type="scientific">Paraburkholderia franconis</name>
    <dbReference type="NCBI Taxonomy" id="2654983"/>
    <lineage>
        <taxon>Bacteria</taxon>
        <taxon>Pseudomonadati</taxon>
        <taxon>Pseudomonadota</taxon>
        <taxon>Betaproteobacteria</taxon>
        <taxon>Burkholderiales</taxon>
        <taxon>Burkholderiaceae</taxon>
        <taxon>Paraburkholderia</taxon>
    </lineage>
</organism>
<reference evidence="1 2" key="1">
    <citation type="submission" date="2019-10" db="EMBL/GenBank/DDBJ databases">
        <title>Paraburkholderia sp. isolated from nodules of Mimosa pudica from Brazilian Atlantic Forest soils.</title>
        <authorList>
            <person name="Paulitsch F."/>
            <person name="Hungria M."/>
            <person name="Dall'Agnol R."/>
        </authorList>
    </citation>
    <scope>NUCLEOTIDE SEQUENCE [LARGE SCALE GENOMIC DNA]</scope>
    <source>
        <strain evidence="1 2">CNPSo 3157</strain>
    </source>
</reference>
<proteinExistence type="predicted"/>
<accession>A0A7X1TKJ2</accession>